<dbReference type="Proteomes" id="UP000191987">
    <property type="component" value="Unassembled WGS sequence"/>
</dbReference>
<protein>
    <submittedName>
        <fullName evidence="1">Uncharacterized protein</fullName>
    </submittedName>
</protein>
<reference evidence="1 2" key="1">
    <citation type="submission" date="2016-01" db="EMBL/GenBank/DDBJ databases">
        <authorList>
            <person name="Oliw E.H."/>
        </authorList>
    </citation>
    <scope>NUCLEOTIDE SEQUENCE [LARGE SCALE GENOMIC DNA]</scope>
    <source>
        <strain evidence="1 2">Zutra 3-1</strain>
    </source>
</reference>
<evidence type="ECO:0000313" key="1">
    <source>
        <dbReference type="EMBL" id="CUX59522.1"/>
    </source>
</evidence>
<dbReference type="AlphaFoldDB" id="A0A1S7RZE8"/>
<sequence>MPQGLHAFTFDLFGLTRRQPREEEQVSLHPLDHSGRIRQEKSDLELEREEICEMNFAMLGLYPVF</sequence>
<accession>A0A1S7RZE8</accession>
<evidence type="ECO:0000313" key="2">
    <source>
        <dbReference type="Proteomes" id="UP000191987"/>
    </source>
</evidence>
<gene>
    <name evidence="1" type="ORF">AGR7C_Lc80099</name>
</gene>
<organism evidence="1 2">
    <name type="scientific">Agrobacterium deltaense Zutra 3/1</name>
    <dbReference type="NCBI Taxonomy" id="1183427"/>
    <lineage>
        <taxon>Bacteria</taxon>
        <taxon>Pseudomonadati</taxon>
        <taxon>Pseudomonadota</taxon>
        <taxon>Alphaproteobacteria</taxon>
        <taxon>Hyphomicrobiales</taxon>
        <taxon>Rhizobiaceae</taxon>
        <taxon>Rhizobium/Agrobacterium group</taxon>
        <taxon>Agrobacterium</taxon>
    </lineage>
</organism>
<dbReference type="RefSeq" id="WP_003524684.1">
    <property type="nucleotide sequence ID" value="NZ_LT009749.1"/>
</dbReference>
<dbReference type="EMBL" id="FBWG01000047">
    <property type="protein sequence ID" value="CUX59522.1"/>
    <property type="molecule type" value="Genomic_DNA"/>
</dbReference>
<proteinExistence type="predicted"/>
<name>A0A1S7RZE8_9HYPH</name>